<dbReference type="InterPro" id="IPR024079">
    <property type="entry name" value="MetalloPept_cat_dom_sf"/>
</dbReference>
<evidence type="ECO:0000256" key="1">
    <source>
        <dbReference type="ARBA" id="ARBA00008721"/>
    </source>
</evidence>
<evidence type="ECO:0000256" key="9">
    <source>
        <dbReference type="SAM" id="SignalP"/>
    </source>
</evidence>
<comment type="similarity">
    <text evidence="1">Belongs to the peptidase M43B family.</text>
</comment>
<keyword evidence="5" id="KW-0378">Hydrolase</keyword>
<evidence type="ECO:0000256" key="2">
    <source>
        <dbReference type="ARBA" id="ARBA00022670"/>
    </source>
</evidence>
<dbReference type="OrthoDB" id="536211at2759"/>
<dbReference type="CDD" id="cd04275">
    <property type="entry name" value="ZnMc_pappalysin_like"/>
    <property type="match status" value="1"/>
</dbReference>
<evidence type="ECO:0000256" key="4">
    <source>
        <dbReference type="ARBA" id="ARBA00022729"/>
    </source>
</evidence>
<evidence type="ECO:0000259" key="10">
    <source>
        <dbReference type="Pfam" id="PF05572"/>
    </source>
</evidence>
<evidence type="ECO:0000313" key="11">
    <source>
        <dbReference type="EMBL" id="KAF4303092.1"/>
    </source>
</evidence>
<evidence type="ECO:0000256" key="5">
    <source>
        <dbReference type="ARBA" id="ARBA00022801"/>
    </source>
</evidence>
<evidence type="ECO:0000256" key="7">
    <source>
        <dbReference type="ARBA" id="ARBA00023049"/>
    </source>
</evidence>
<dbReference type="SUPFAM" id="SSF55486">
    <property type="entry name" value="Metalloproteases ('zincins'), catalytic domain"/>
    <property type="match status" value="1"/>
</dbReference>
<evidence type="ECO:0000313" key="12">
    <source>
        <dbReference type="Proteomes" id="UP000572817"/>
    </source>
</evidence>
<keyword evidence="12" id="KW-1185">Reference proteome</keyword>
<proteinExistence type="inferred from homology"/>
<accession>A0A8H4IKY2</accession>
<feature type="domain" description="Peptidase M43 pregnancy-associated plasma-A" evidence="10">
    <location>
        <begin position="136"/>
        <end position="272"/>
    </location>
</feature>
<feature type="chain" id="PRO_5034707145" evidence="9">
    <location>
        <begin position="19"/>
        <end position="278"/>
    </location>
</feature>
<dbReference type="Proteomes" id="UP000572817">
    <property type="component" value="Unassembled WGS sequence"/>
</dbReference>
<dbReference type="GO" id="GO:0008237">
    <property type="term" value="F:metallopeptidase activity"/>
    <property type="evidence" value="ECO:0007669"/>
    <property type="project" value="UniProtKB-KW"/>
</dbReference>
<organism evidence="11 12">
    <name type="scientific">Botryosphaeria dothidea</name>
    <dbReference type="NCBI Taxonomy" id="55169"/>
    <lineage>
        <taxon>Eukaryota</taxon>
        <taxon>Fungi</taxon>
        <taxon>Dikarya</taxon>
        <taxon>Ascomycota</taxon>
        <taxon>Pezizomycotina</taxon>
        <taxon>Dothideomycetes</taxon>
        <taxon>Dothideomycetes incertae sedis</taxon>
        <taxon>Botryosphaeriales</taxon>
        <taxon>Botryosphaeriaceae</taxon>
        <taxon>Botryosphaeria</taxon>
    </lineage>
</organism>
<name>A0A8H4IKY2_9PEZI</name>
<dbReference type="GO" id="GO:0006508">
    <property type="term" value="P:proteolysis"/>
    <property type="evidence" value="ECO:0007669"/>
    <property type="project" value="UniProtKB-KW"/>
</dbReference>
<evidence type="ECO:0000256" key="6">
    <source>
        <dbReference type="ARBA" id="ARBA00022833"/>
    </source>
</evidence>
<keyword evidence="3" id="KW-0479">Metal-binding</keyword>
<dbReference type="Pfam" id="PF05572">
    <property type="entry name" value="Peptidase_M43"/>
    <property type="match status" value="1"/>
</dbReference>
<keyword evidence="2" id="KW-0645">Protease</keyword>
<keyword evidence="6" id="KW-0862">Zinc</keyword>
<evidence type="ECO:0000256" key="3">
    <source>
        <dbReference type="ARBA" id="ARBA00022723"/>
    </source>
</evidence>
<protein>
    <submittedName>
        <fullName evidence="11">Peptidase M43 pregnancy-associated plasma-A</fullName>
    </submittedName>
</protein>
<dbReference type="GO" id="GO:0046872">
    <property type="term" value="F:metal ion binding"/>
    <property type="evidence" value="ECO:0007669"/>
    <property type="project" value="UniProtKB-KW"/>
</dbReference>
<dbReference type="InterPro" id="IPR008754">
    <property type="entry name" value="Peptidase_M43"/>
</dbReference>
<gene>
    <name evidence="11" type="ORF">GTA08_BOTSDO08892</name>
</gene>
<dbReference type="PANTHER" id="PTHR47466">
    <property type="match status" value="1"/>
</dbReference>
<reference evidence="11" key="1">
    <citation type="submission" date="2020-04" db="EMBL/GenBank/DDBJ databases">
        <title>Genome Assembly and Annotation of Botryosphaeria dothidea sdau 11-99, a Latent Pathogen of Apple Fruit Ring Rot in China.</title>
        <authorList>
            <person name="Yu C."/>
            <person name="Diao Y."/>
            <person name="Lu Q."/>
            <person name="Zhao J."/>
            <person name="Cui S."/>
            <person name="Peng C."/>
            <person name="He B."/>
            <person name="Liu H."/>
        </authorList>
    </citation>
    <scope>NUCLEOTIDE SEQUENCE [LARGE SCALE GENOMIC DNA]</scope>
    <source>
        <strain evidence="11">Sdau11-99</strain>
    </source>
</reference>
<comment type="caution">
    <text evidence="11">The sequence shown here is derived from an EMBL/GenBank/DDBJ whole genome shotgun (WGS) entry which is preliminary data.</text>
</comment>
<feature type="signal peptide" evidence="9">
    <location>
        <begin position="1"/>
        <end position="18"/>
    </location>
</feature>
<evidence type="ECO:0000256" key="8">
    <source>
        <dbReference type="ARBA" id="ARBA00023157"/>
    </source>
</evidence>
<keyword evidence="8" id="KW-1015">Disulfide bond</keyword>
<dbReference type="PANTHER" id="PTHR47466:SF1">
    <property type="entry name" value="METALLOPROTEASE MEP1 (AFU_ORTHOLOGUE AFUA_1G07730)-RELATED"/>
    <property type="match status" value="1"/>
</dbReference>
<sequence>MQIKISFIAAFMAATALAQQRPRCGTDEPSEALLEITREMGLREVEARKSSISTRQSGSITVDTYFHVVSAGGSVAQGNITDAMLADQLDVLNAQYAPYGVSFNLVGTTRTVNSGWADDSNQLAMKRSLRQGDYSTLNVYFQRTLQQNALGYAYFPDNVAQGSTEYYLDGASIMASSVPGGSEAPYNLGVTATHEIGHWLGLYHPFQGGCTGDGDEIDDTPAQSGYEFGCPVGRDSCPNDPGDDPVHNYMGYSDDACLTEFTSNQETRIHNMWAQFRA</sequence>
<keyword evidence="4 9" id="KW-0732">Signal</keyword>
<keyword evidence="7" id="KW-0482">Metalloprotease</keyword>
<dbReference type="Gene3D" id="3.40.390.10">
    <property type="entry name" value="Collagenase (Catalytic Domain)"/>
    <property type="match status" value="1"/>
</dbReference>
<dbReference type="AlphaFoldDB" id="A0A8H4IKY2"/>
<dbReference type="EMBL" id="WWBZ02000062">
    <property type="protein sequence ID" value="KAF4303092.1"/>
    <property type="molecule type" value="Genomic_DNA"/>
</dbReference>